<dbReference type="SMART" id="SM00398">
    <property type="entry name" value="HMG"/>
    <property type="match status" value="2"/>
</dbReference>
<feature type="DNA-binding region" description="HMG box" evidence="2">
    <location>
        <begin position="145"/>
        <end position="213"/>
    </location>
</feature>
<dbReference type="InterPro" id="IPR050342">
    <property type="entry name" value="HMGB"/>
</dbReference>
<dbReference type="GO" id="GO:0005634">
    <property type="term" value="C:nucleus"/>
    <property type="evidence" value="ECO:0007669"/>
    <property type="project" value="UniProtKB-UniRule"/>
</dbReference>
<dbReference type="Proteomes" id="UP000242525">
    <property type="component" value="Unassembled WGS sequence"/>
</dbReference>
<dbReference type="STRING" id="1173061.A0A0J9XI96"/>
<feature type="domain" description="HMG box" evidence="4">
    <location>
        <begin position="145"/>
        <end position="213"/>
    </location>
</feature>
<dbReference type="Pfam" id="PF09011">
    <property type="entry name" value="HMG_box_2"/>
    <property type="match status" value="1"/>
</dbReference>
<evidence type="ECO:0000313" key="6">
    <source>
        <dbReference type="Proteomes" id="UP000242525"/>
    </source>
</evidence>
<evidence type="ECO:0000256" key="2">
    <source>
        <dbReference type="PROSITE-ProRule" id="PRU00267"/>
    </source>
</evidence>
<comment type="caution">
    <text evidence="5">The sequence shown here is derived from an EMBL/GenBank/DDBJ whole genome shotgun (WGS) entry which is preliminary data.</text>
</comment>
<name>A0A0J9XI96_GEOCN</name>
<organism evidence="5 6">
    <name type="scientific">Geotrichum candidum</name>
    <name type="common">Oospora lactis</name>
    <name type="synonym">Dipodascus geotrichum</name>
    <dbReference type="NCBI Taxonomy" id="1173061"/>
    <lineage>
        <taxon>Eukaryota</taxon>
        <taxon>Fungi</taxon>
        <taxon>Dikarya</taxon>
        <taxon>Ascomycota</taxon>
        <taxon>Saccharomycotina</taxon>
        <taxon>Dipodascomycetes</taxon>
        <taxon>Dipodascales</taxon>
        <taxon>Dipodascaceae</taxon>
        <taxon>Geotrichum</taxon>
    </lineage>
</organism>
<dbReference type="OrthoDB" id="5550281at2759"/>
<feature type="DNA-binding region" description="HMG box" evidence="2">
    <location>
        <begin position="46"/>
        <end position="136"/>
    </location>
</feature>
<dbReference type="PROSITE" id="PS50118">
    <property type="entry name" value="HMG_BOX_2"/>
    <property type="match status" value="2"/>
</dbReference>
<feature type="region of interest" description="Disordered" evidence="3">
    <location>
        <begin position="38"/>
        <end position="72"/>
    </location>
</feature>
<dbReference type="SUPFAM" id="SSF47095">
    <property type="entry name" value="HMG-box"/>
    <property type="match status" value="2"/>
</dbReference>
<dbReference type="GO" id="GO:0003677">
    <property type="term" value="F:DNA binding"/>
    <property type="evidence" value="ECO:0007669"/>
    <property type="project" value="UniProtKB-UniRule"/>
</dbReference>
<feature type="domain" description="HMG box" evidence="4">
    <location>
        <begin position="46"/>
        <end position="136"/>
    </location>
</feature>
<proteinExistence type="predicted"/>
<dbReference type="Pfam" id="PF00505">
    <property type="entry name" value="HMG_box"/>
    <property type="match status" value="1"/>
</dbReference>
<accession>A0A0J9XI96</accession>
<keyword evidence="6" id="KW-1185">Reference proteome</keyword>
<dbReference type="CDD" id="cd00084">
    <property type="entry name" value="HMG-box_SF"/>
    <property type="match status" value="1"/>
</dbReference>
<dbReference type="Gene3D" id="1.10.30.10">
    <property type="entry name" value="High mobility group box domain"/>
    <property type="match status" value="2"/>
</dbReference>
<keyword evidence="2" id="KW-0539">Nucleus</keyword>
<evidence type="ECO:0000256" key="3">
    <source>
        <dbReference type="SAM" id="MobiDB-lite"/>
    </source>
</evidence>
<gene>
    <name evidence="5" type="ORF">BN980_GECA19s00538g</name>
</gene>
<reference evidence="5" key="1">
    <citation type="submission" date="2014-03" db="EMBL/GenBank/DDBJ databases">
        <authorList>
            <person name="Casaregola S."/>
        </authorList>
    </citation>
    <scope>NUCLEOTIDE SEQUENCE [LARGE SCALE GENOMIC DNA]</scope>
    <source>
        <strain evidence="5">CLIB 918</strain>
    </source>
</reference>
<protein>
    <submittedName>
        <fullName evidence="5">Similar to Saccharomyces cerevisiae YMR072W ABF2 Mitochondrial DNA-binding protein, involved in mitochondrial DNA replication and recombination and member of HMG1 DNA-binding protein family</fullName>
    </submittedName>
</protein>
<dbReference type="InterPro" id="IPR036910">
    <property type="entry name" value="HMG_box_dom_sf"/>
</dbReference>
<sequence length="217" mass="24482">MLNFNARRSLISSFRSLVIGKPAAPAFSTSSPFALPKQAAASATKTKKPAKAKIVAKQPAKPKKPAKDPLKPKGRVTAYSFFLKAYAKEHNITKVTELGKAVGAAWKSMSPQERTKYEQLDREDKVRYEREREVYLKNKEATTPPKRSSPPYLYFFNENRTKILEANPGISFSDVAKRAGAQWRALSDSEKQPFVNLSKEAKVKYQQELEAFKQKQL</sequence>
<dbReference type="InterPro" id="IPR009071">
    <property type="entry name" value="HMG_box_dom"/>
</dbReference>
<dbReference type="EMBL" id="CCBN010000019">
    <property type="protein sequence ID" value="CDO57153.1"/>
    <property type="molecule type" value="Genomic_DNA"/>
</dbReference>
<dbReference type="PANTHER" id="PTHR48112:SF22">
    <property type="entry name" value="MITOCHONDRIAL TRANSCRIPTION FACTOR A, ISOFORM B"/>
    <property type="match status" value="1"/>
</dbReference>
<dbReference type="PANTHER" id="PTHR48112">
    <property type="entry name" value="HIGH MOBILITY GROUP PROTEIN DSP1"/>
    <property type="match status" value="1"/>
</dbReference>
<dbReference type="AlphaFoldDB" id="A0A0J9XI96"/>
<evidence type="ECO:0000259" key="4">
    <source>
        <dbReference type="PROSITE" id="PS50118"/>
    </source>
</evidence>
<evidence type="ECO:0000313" key="5">
    <source>
        <dbReference type="EMBL" id="CDO57153.1"/>
    </source>
</evidence>
<keyword evidence="1 2" id="KW-0238">DNA-binding</keyword>
<evidence type="ECO:0000256" key="1">
    <source>
        <dbReference type="ARBA" id="ARBA00023125"/>
    </source>
</evidence>
<dbReference type="PRINTS" id="PR00886">
    <property type="entry name" value="HIGHMOBLTY12"/>
</dbReference>